<reference evidence="6" key="2">
    <citation type="submission" date="2022-03" db="EMBL/GenBank/DDBJ databases">
        <title>Draft title - Genomic analysis of global carrot germplasm unveils the trajectory of domestication and the origin of high carotenoid orange carrot.</title>
        <authorList>
            <person name="Iorizzo M."/>
            <person name="Ellison S."/>
            <person name="Senalik D."/>
            <person name="Macko-Podgorni A."/>
            <person name="Grzebelus D."/>
            <person name="Bostan H."/>
            <person name="Rolling W."/>
            <person name="Curaba J."/>
            <person name="Simon P."/>
        </authorList>
    </citation>
    <scope>NUCLEOTIDE SEQUENCE</scope>
    <source>
        <tissue evidence="6">Leaf</tissue>
    </source>
</reference>
<accession>A0AAF1ASC8</accession>
<sequence>MRKSKKRNTPTLSNIAAARKSRSKTRKPKFLSLRLQLSPETTSDMAETDRRHQLDLFPLHPENLVDDKDSHEDNNVAYFFSSVDNGGAATLTGLLGANTSSSGCDGDQTAEFSPESLYGGQDSEEVEQLVRTAMRKQSREESSEEKWVSCCSETKPVLSEKKRLALKLDYQEIMDAWSDKGPLIVNVESASGSQVVPDLLHDDLFGWGSSGALWSVPEMSGSNSNGCIKVEEVHTEDWKIGRREASVLRYREKRQNRLFSKKIRYEVRKLNAEKRPRIKGRFVKRIEK</sequence>
<dbReference type="PROSITE" id="PS51017">
    <property type="entry name" value="CCT"/>
    <property type="match status" value="1"/>
</dbReference>
<dbReference type="Pfam" id="PF06203">
    <property type="entry name" value="CCT"/>
    <property type="match status" value="1"/>
</dbReference>
<dbReference type="PANTHER" id="PTHR31874">
    <property type="entry name" value="CCT MOTIF FAMILY PROTEIN, EXPRESSED"/>
    <property type="match status" value="1"/>
</dbReference>
<evidence type="ECO:0000256" key="1">
    <source>
        <dbReference type="ARBA" id="ARBA00004123"/>
    </source>
</evidence>
<dbReference type="EMBL" id="CP093345">
    <property type="protein sequence ID" value="WOG93463.1"/>
    <property type="molecule type" value="Genomic_DNA"/>
</dbReference>
<name>A0AAF1ASC8_DAUCS</name>
<feature type="compositionally biased region" description="Basic residues" evidence="4">
    <location>
        <begin position="19"/>
        <end position="28"/>
    </location>
</feature>
<dbReference type="Proteomes" id="UP000077755">
    <property type="component" value="Chromosome 3"/>
</dbReference>
<dbReference type="GO" id="GO:0005634">
    <property type="term" value="C:nucleus"/>
    <property type="evidence" value="ECO:0007669"/>
    <property type="project" value="UniProtKB-SubCell"/>
</dbReference>
<keyword evidence="2 3" id="KW-0539">Nucleus</keyword>
<dbReference type="InterPro" id="IPR010402">
    <property type="entry name" value="CCT_domain"/>
</dbReference>
<proteinExistence type="predicted"/>
<dbReference type="InterPro" id="IPR052453">
    <property type="entry name" value="CONSTANS-like_ZF"/>
</dbReference>
<feature type="region of interest" description="Disordered" evidence="4">
    <location>
        <begin position="1"/>
        <end position="28"/>
    </location>
</feature>
<protein>
    <recommendedName>
        <fullName evidence="5">CCT domain-containing protein</fullName>
    </recommendedName>
</protein>
<comment type="subcellular location">
    <subcellularLocation>
        <location evidence="1 3">Nucleus</location>
    </subcellularLocation>
</comment>
<dbReference type="GO" id="GO:0006355">
    <property type="term" value="P:regulation of DNA-templated transcription"/>
    <property type="evidence" value="ECO:0007669"/>
    <property type="project" value="TreeGrafter"/>
</dbReference>
<reference evidence="6" key="1">
    <citation type="journal article" date="2016" name="Nat. Genet.">
        <title>A high-quality carrot genome assembly provides new insights into carotenoid accumulation and asterid genome evolution.</title>
        <authorList>
            <person name="Iorizzo M."/>
            <person name="Ellison S."/>
            <person name="Senalik D."/>
            <person name="Zeng P."/>
            <person name="Satapoomin P."/>
            <person name="Huang J."/>
            <person name="Bowman M."/>
            <person name="Iovene M."/>
            <person name="Sanseverino W."/>
            <person name="Cavagnaro P."/>
            <person name="Yildiz M."/>
            <person name="Macko-Podgorni A."/>
            <person name="Moranska E."/>
            <person name="Grzebelus E."/>
            <person name="Grzebelus D."/>
            <person name="Ashrafi H."/>
            <person name="Zheng Z."/>
            <person name="Cheng S."/>
            <person name="Spooner D."/>
            <person name="Van Deynze A."/>
            <person name="Simon P."/>
        </authorList>
    </citation>
    <scope>NUCLEOTIDE SEQUENCE</scope>
    <source>
        <tissue evidence="6">Leaf</tissue>
    </source>
</reference>
<gene>
    <name evidence="6" type="ORF">DCAR_0312747</name>
</gene>
<feature type="domain" description="CCT" evidence="5">
    <location>
        <begin position="243"/>
        <end position="285"/>
    </location>
</feature>
<evidence type="ECO:0000259" key="5">
    <source>
        <dbReference type="PROSITE" id="PS51017"/>
    </source>
</evidence>
<dbReference type="PANTHER" id="PTHR31874:SF25">
    <property type="entry name" value="CCT MOTIF FAMILY PROTEIN"/>
    <property type="match status" value="1"/>
</dbReference>
<evidence type="ECO:0000256" key="2">
    <source>
        <dbReference type="ARBA" id="ARBA00023242"/>
    </source>
</evidence>
<dbReference type="AlphaFoldDB" id="A0AAF1ASC8"/>
<evidence type="ECO:0000313" key="6">
    <source>
        <dbReference type="EMBL" id="WOG93463.1"/>
    </source>
</evidence>
<keyword evidence="7" id="KW-1185">Reference proteome</keyword>
<organism evidence="6 7">
    <name type="scientific">Daucus carota subsp. sativus</name>
    <name type="common">Carrot</name>
    <dbReference type="NCBI Taxonomy" id="79200"/>
    <lineage>
        <taxon>Eukaryota</taxon>
        <taxon>Viridiplantae</taxon>
        <taxon>Streptophyta</taxon>
        <taxon>Embryophyta</taxon>
        <taxon>Tracheophyta</taxon>
        <taxon>Spermatophyta</taxon>
        <taxon>Magnoliopsida</taxon>
        <taxon>eudicotyledons</taxon>
        <taxon>Gunneridae</taxon>
        <taxon>Pentapetalae</taxon>
        <taxon>asterids</taxon>
        <taxon>campanulids</taxon>
        <taxon>Apiales</taxon>
        <taxon>Apiaceae</taxon>
        <taxon>Apioideae</taxon>
        <taxon>Scandiceae</taxon>
        <taxon>Daucinae</taxon>
        <taxon>Daucus</taxon>
        <taxon>Daucus sect. Daucus</taxon>
    </lineage>
</organism>
<evidence type="ECO:0000256" key="3">
    <source>
        <dbReference type="PROSITE-ProRule" id="PRU00357"/>
    </source>
</evidence>
<evidence type="ECO:0000256" key="4">
    <source>
        <dbReference type="SAM" id="MobiDB-lite"/>
    </source>
</evidence>
<evidence type="ECO:0000313" key="7">
    <source>
        <dbReference type="Proteomes" id="UP000077755"/>
    </source>
</evidence>